<reference evidence="3" key="1">
    <citation type="submission" date="2016-02" db="EMBL/GenBank/DDBJ databases">
        <title>Draft genome sequence of Microdochium bolleyi, a fungal endophyte of beachgrass.</title>
        <authorList>
            <consortium name="DOE Joint Genome Institute"/>
            <person name="David A.S."/>
            <person name="May G."/>
            <person name="Haridas S."/>
            <person name="Lim J."/>
            <person name="Wang M."/>
            <person name="Labutti K."/>
            <person name="Lipzen A."/>
            <person name="Barry K."/>
            <person name="Grigoriev I.V."/>
        </authorList>
    </citation>
    <scope>NUCLEOTIDE SEQUENCE [LARGE SCALE GENOMIC DNA]</scope>
    <source>
        <strain evidence="3">J235TASD1</strain>
    </source>
</reference>
<dbReference type="InParanoid" id="A0A136IRB2"/>
<organism evidence="2 3">
    <name type="scientific">Microdochium bolleyi</name>
    <dbReference type="NCBI Taxonomy" id="196109"/>
    <lineage>
        <taxon>Eukaryota</taxon>
        <taxon>Fungi</taxon>
        <taxon>Dikarya</taxon>
        <taxon>Ascomycota</taxon>
        <taxon>Pezizomycotina</taxon>
        <taxon>Sordariomycetes</taxon>
        <taxon>Xylariomycetidae</taxon>
        <taxon>Xylariales</taxon>
        <taxon>Microdochiaceae</taxon>
        <taxon>Microdochium</taxon>
    </lineage>
</organism>
<feature type="non-terminal residue" evidence="2">
    <location>
        <position position="165"/>
    </location>
</feature>
<feature type="region of interest" description="Disordered" evidence="1">
    <location>
        <begin position="1"/>
        <end position="20"/>
    </location>
</feature>
<proteinExistence type="predicted"/>
<feature type="compositionally biased region" description="Basic and acidic residues" evidence="1">
    <location>
        <begin position="1"/>
        <end position="17"/>
    </location>
</feature>
<protein>
    <submittedName>
        <fullName evidence="2">Uncharacterized protein</fullName>
    </submittedName>
</protein>
<name>A0A136IRB2_9PEZI</name>
<dbReference type="EMBL" id="KQ964262">
    <property type="protein sequence ID" value="KXJ87481.1"/>
    <property type="molecule type" value="Genomic_DNA"/>
</dbReference>
<evidence type="ECO:0000256" key="1">
    <source>
        <dbReference type="SAM" id="MobiDB-lite"/>
    </source>
</evidence>
<gene>
    <name evidence="2" type="ORF">Micbo1qcDRAFT_167478</name>
</gene>
<accession>A0A136IRB2</accession>
<evidence type="ECO:0000313" key="3">
    <source>
        <dbReference type="Proteomes" id="UP000070501"/>
    </source>
</evidence>
<dbReference type="AlphaFoldDB" id="A0A136IRB2"/>
<dbReference type="OrthoDB" id="4179687at2759"/>
<sequence>MMPELDSHAPTAEHPDPVGEEYSPWHACGPVYVGEDGYAAKMMAPGGGCDLRLLEVVCRLGPGDGSAGMAARRWKGLFGVGIGKVCSEGELAFTNSRMRFVPGVQGTTGGLESIIVGVRGSKRLEGIMTRAKEAGVWDEAGFISMIGVKWYLELFHEGQDRGLAN</sequence>
<dbReference type="Proteomes" id="UP000070501">
    <property type="component" value="Unassembled WGS sequence"/>
</dbReference>
<keyword evidence="3" id="KW-1185">Reference proteome</keyword>
<evidence type="ECO:0000313" key="2">
    <source>
        <dbReference type="EMBL" id="KXJ87481.1"/>
    </source>
</evidence>